<feature type="transmembrane region" description="Helical" evidence="9">
    <location>
        <begin position="441"/>
        <end position="469"/>
    </location>
</feature>
<dbReference type="RefSeq" id="WP_239675506.1">
    <property type="nucleotide sequence ID" value="NZ_CP070499.1"/>
</dbReference>
<evidence type="ECO:0000256" key="1">
    <source>
        <dbReference type="ARBA" id="ARBA00004651"/>
    </source>
</evidence>
<dbReference type="Pfam" id="PF02028">
    <property type="entry name" value="BCCT"/>
    <property type="match status" value="1"/>
</dbReference>
<evidence type="ECO:0000256" key="9">
    <source>
        <dbReference type="SAM" id="Phobius"/>
    </source>
</evidence>
<feature type="transmembrane region" description="Helical" evidence="9">
    <location>
        <begin position="78"/>
        <end position="99"/>
    </location>
</feature>
<feature type="transmembrane region" description="Helical" evidence="9">
    <location>
        <begin position="369"/>
        <end position="386"/>
    </location>
</feature>
<keyword evidence="11" id="KW-1185">Reference proteome</keyword>
<dbReference type="AlphaFoldDB" id="A0A895Y6R0"/>
<dbReference type="PANTHER" id="PTHR30047:SF7">
    <property type="entry name" value="HIGH-AFFINITY CHOLINE TRANSPORT PROTEIN"/>
    <property type="match status" value="1"/>
</dbReference>
<organism evidence="10 11">
    <name type="scientific">Natronosporangium hydrolyticum</name>
    <dbReference type="NCBI Taxonomy" id="2811111"/>
    <lineage>
        <taxon>Bacteria</taxon>
        <taxon>Bacillati</taxon>
        <taxon>Actinomycetota</taxon>
        <taxon>Actinomycetes</taxon>
        <taxon>Micromonosporales</taxon>
        <taxon>Micromonosporaceae</taxon>
        <taxon>Natronosporangium</taxon>
    </lineage>
</organism>
<feature type="transmembrane region" description="Helical" evidence="9">
    <location>
        <begin position="310"/>
        <end position="330"/>
    </location>
</feature>
<keyword evidence="5 9" id="KW-0812">Transmembrane</keyword>
<dbReference type="InterPro" id="IPR000060">
    <property type="entry name" value="BCCT_transptr"/>
</dbReference>
<reference evidence="10" key="1">
    <citation type="submission" date="2021-02" db="EMBL/GenBank/DDBJ databases">
        <title>Natrosporangium hydrolyticum gen. nov., sp. nov, a haloalkaliphilic actinobacterium from a soda solonchak soil.</title>
        <authorList>
            <person name="Sorokin D.Y."/>
            <person name="Khijniak T.V."/>
            <person name="Zakharycheva A.P."/>
            <person name="Boueva O.V."/>
            <person name="Ariskina E.V."/>
            <person name="Hahnke R.L."/>
            <person name="Bunk B."/>
            <person name="Sproer C."/>
            <person name="Schumann P."/>
            <person name="Evtushenko L.I."/>
            <person name="Kublanov I.V."/>
        </authorList>
    </citation>
    <scope>NUCLEOTIDE SEQUENCE</scope>
    <source>
        <strain evidence="10">DSM 106523</strain>
    </source>
</reference>
<feature type="region of interest" description="Disordered" evidence="8">
    <location>
        <begin position="1"/>
        <end position="32"/>
    </location>
</feature>
<keyword evidence="6 9" id="KW-1133">Transmembrane helix</keyword>
<feature type="transmembrane region" description="Helical" evidence="9">
    <location>
        <begin position="193"/>
        <end position="210"/>
    </location>
</feature>
<evidence type="ECO:0000256" key="8">
    <source>
        <dbReference type="SAM" id="MobiDB-lite"/>
    </source>
</evidence>
<accession>A0A895Y6R0</accession>
<feature type="transmembrane region" description="Helical" evidence="9">
    <location>
        <begin position="496"/>
        <end position="515"/>
    </location>
</feature>
<dbReference type="Proteomes" id="UP000662857">
    <property type="component" value="Chromosome"/>
</dbReference>
<evidence type="ECO:0000256" key="5">
    <source>
        <dbReference type="ARBA" id="ARBA00022692"/>
    </source>
</evidence>
<dbReference type="KEGG" id="nhy:JQS43_17635"/>
<protein>
    <submittedName>
        <fullName evidence="10">BCCT family transporter</fullName>
    </submittedName>
</protein>
<evidence type="ECO:0000313" key="10">
    <source>
        <dbReference type="EMBL" id="QSB13424.1"/>
    </source>
</evidence>
<feature type="transmembrane region" description="Helical" evidence="9">
    <location>
        <begin position="276"/>
        <end position="298"/>
    </location>
</feature>
<comment type="similarity">
    <text evidence="2">Belongs to the BCCT transporter (TC 2.A.15) family.</text>
</comment>
<evidence type="ECO:0000313" key="11">
    <source>
        <dbReference type="Proteomes" id="UP000662857"/>
    </source>
</evidence>
<comment type="subcellular location">
    <subcellularLocation>
        <location evidence="1">Cell membrane</location>
        <topology evidence="1">Multi-pass membrane protein</topology>
    </subcellularLocation>
</comment>
<feature type="transmembrane region" description="Helical" evidence="9">
    <location>
        <begin position="120"/>
        <end position="139"/>
    </location>
</feature>
<dbReference type="PANTHER" id="PTHR30047">
    <property type="entry name" value="HIGH-AFFINITY CHOLINE TRANSPORT PROTEIN-RELATED"/>
    <property type="match status" value="1"/>
</dbReference>
<proteinExistence type="inferred from homology"/>
<feature type="transmembrane region" description="Helical" evidence="9">
    <location>
        <begin position="521"/>
        <end position="545"/>
    </location>
</feature>
<dbReference type="GO" id="GO:0022857">
    <property type="term" value="F:transmembrane transporter activity"/>
    <property type="evidence" value="ECO:0007669"/>
    <property type="project" value="InterPro"/>
</dbReference>
<dbReference type="EMBL" id="CP070499">
    <property type="protein sequence ID" value="QSB13424.1"/>
    <property type="molecule type" value="Genomic_DNA"/>
</dbReference>
<gene>
    <name evidence="10" type="ORF">JQS43_17635</name>
</gene>
<dbReference type="NCBIfam" id="TIGR00842">
    <property type="entry name" value="bcct"/>
    <property type="match status" value="1"/>
</dbReference>
<sequence length="595" mass="63615">MATPAASGPRPGRSEPGRSEVNGAPERRTRPPSRRAAMLRVFLPAAAVVVGFVLYAWLFTDSAISVVNTLHENVVTTFGWYYVLIVAAFVIFIVVVGASRLGDIKLGRDTDDPEFKLQSWLAMLFAAGMGIGLIFWGVAEPISHLVDPRPGTVGAGPAAESGADPWYQPDALQGPAAAAGQESLIQTFLHWGLHPWAVYAIVGLAIAYAVHRRGRPISIRWALEPVLGKYVRGWLGDVIDIVAIVGTLFGVATSLGLGALQIAGGIGVVSDVTPGTLVQVLLIIAITLVAISSVATGLHRGIKWLSQLNVSLMAVLLVFILVTGPTLFLFREFIQSTGLYIQNLFRLSFDVGAEQGEAGETWAAGWTTFYWGWWMSWAPFVGIFIARISRGRTVREFVAGVLLVPTLVSFLWFSVLGGAAIHQEIFDAGGLADSLAEGEEFPLFGLLSGLPAGTLVTVGVLVLIALFFITSSDSGSLVVDMLASGGEPDPPVWSRVFWAALEGAIAIALLVLAAGEEGLEALQIAAIMAALPVSVIMILMCVAIWKQLRAELLARRRADRRRYTEELTEEVSQHLISEGMVDEAPAQRSPNGGTS</sequence>
<evidence type="ECO:0000256" key="2">
    <source>
        <dbReference type="ARBA" id="ARBA00005658"/>
    </source>
</evidence>
<feature type="transmembrane region" description="Helical" evidence="9">
    <location>
        <begin position="398"/>
        <end position="421"/>
    </location>
</feature>
<evidence type="ECO:0000256" key="6">
    <source>
        <dbReference type="ARBA" id="ARBA00022989"/>
    </source>
</evidence>
<feature type="transmembrane region" description="Helical" evidence="9">
    <location>
        <begin position="37"/>
        <end position="58"/>
    </location>
</feature>
<name>A0A895Y6R0_9ACTN</name>
<evidence type="ECO:0000256" key="4">
    <source>
        <dbReference type="ARBA" id="ARBA00022475"/>
    </source>
</evidence>
<dbReference type="GO" id="GO:0005886">
    <property type="term" value="C:plasma membrane"/>
    <property type="evidence" value="ECO:0007669"/>
    <property type="project" value="UniProtKB-SubCell"/>
</dbReference>
<keyword evidence="4" id="KW-1003">Cell membrane</keyword>
<keyword evidence="3" id="KW-0813">Transport</keyword>
<feature type="transmembrane region" description="Helical" evidence="9">
    <location>
        <begin position="238"/>
        <end position="264"/>
    </location>
</feature>
<keyword evidence="7 9" id="KW-0472">Membrane</keyword>
<evidence type="ECO:0000256" key="7">
    <source>
        <dbReference type="ARBA" id="ARBA00023136"/>
    </source>
</evidence>
<evidence type="ECO:0000256" key="3">
    <source>
        <dbReference type="ARBA" id="ARBA00022448"/>
    </source>
</evidence>